<sequence length="206" mass="23579">MKATQYIVIRALFHLLIVPYLLAIFGHPTKGERGVEPQYEPLLEYILFGVTNVIVQPLLTYVVLNKIKPNSYSLIEQILSVIIGVIVSMISFFIFKPKLLSHTLQTIMCSLGFGVYSSPLILLAYKQTLKQKEEYHFLFIPSMIVLLSIIISAICGSLDTPYNWKYFPTPAFYAYVASNFIADAYCFVYQYYNEVVSEQSVDKKTR</sequence>
<protein>
    <recommendedName>
        <fullName evidence="4">PQ loop repeat protein</fullName>
    </recommendedName>
</protein>
<dbReference type="EMBL" id="BAAFRS010000340">
    <property type="protein sequence ID" value="GAB1227450.1"/>
    <property type="molecule type" value="Genomic_DNA"/>
</dbReference>
<reference evidence="2 3" key="1">
    <citation type="journal article" date="2019" name="PLoS Negl. Trop. Dis.">
        <title>Whole genome sequencing of Entamoeba nuttalli reveals mammalian host-related molecular signatures and a novel octapeptide-repeat surface protein.</title>
        <authorList>
            <person name="Tanaka M."/>
            <person name="Makiuchi T."/>
            <person name="Komiyama T."/>
            <person name="Shiina T."/>
            <person name="Osaki K."/>
            <person name="Tachibana H."/>
        </authorList>
    </citation>
    <scope>NUCLEOTIDE SEQUENCE [LARGE SCALE GENOMIC DNA]</scope>
    <source>
        <strain evidence="2 3">P19-061405</strain>
    </source>
</reference>
<feature type="transmembrane region" description="Helical" evidence="1">
    <location>
        <begin position="45"/>
        <end position="64"/>
    </location>
</feature>
<evidence type="ECO:0008006" key="4">
    <source>
        <dbReference type="Google" id="ProtNLM"/>
    </source>
</evidence>
<name>A0ABQ0DX71_9EUKA</name>
<comment type="caution">
    <text evidence="2">The sequence shown here is derived from an EMBL/GenBank/DDBJ whole genome shotgun (WGS) entry which is preliminary data.</text>
</comment>
<gene>
    <name evidence="2" type="ORF">ENUP19_0340G0031</name>
</gene>
<evidence type="ECO:0000313" key="2">
    <source>
        <dbReference type="EMBL" id="GAB1227450.1"/>
    </source>
</evidence>
<feature type="transmembrane region" description="Helical" evidence="1">
    <location>
        <begin position="7"/>
        <end position="25"/>
    </location>
</feature>
<proteinExistence type="predicted"/>
<feature type="transmembrane region" description="Helical" evidence="1">
    <location>
        <begin position="76"/>
        <end position="95"/>
    </location>
</feature>
<feature type="transmembrane region" description="Helical" evidence="1">
    <location>
        <begin position="107"/>
        <end position="125"/>
    </location>
</feature>
<accession>A0ABQ0DX71</accession>
<dbReference type="Proteomes" id="UP001628156">
    <property type="component" value="Unassembled WGS sequence"/>
</dbReference>
<keyword evidence="1" id="KW-1133">Transmembrane helix</keyword>
<organism evidence="2 3">
    <name type="scientific">Entamoeba nuttalli</name>
    <dbReference type="NCBI Taxonomy" id="412467"/>
    <lineage>
        <taxon>Eukaryota</taxon>
        <taxon>Amoebozoa</taxon>
        <taxon>Evosea</taxon>
        <taxon>Archamoebae</taxon>
        <taxon>Mastigamoebida</taxon>
        <taxon>Entamoebidae</taxon>
        <taxon>Entamoeba</taxon>
    </lineage>
</organism>
<feature type="transmembrane region" description="Helical" evidence="1">
    <location>
        <begin position="137"/>
        <end position="160"/>
    </location>
</feature>
<keyword evidence="1" id="KW-0472">Membrane</keyword>
<evidence type="ECO:0000256" key="1">
    <source>
        <dbReference type="SAM" id="Phobius"/>
    </source>
</evidence>
<feature type="transmembrane region" description="Helical" evidence="1">
    <location>
        <begin position="172"/>
        <end position="192"/>
    </location>
</feature>
<keyword evidence="3" id="KW-1185">Reference proteome</keyword>
<evidence type="ECO:0000313" key="3">
    <source>
        <dbReference type="Proteomes" id="UP001628156"/>
    </source>
</evidence>
<keyword evidence="1" id="KW-0812">Transmembrane</keyword>